<keyword evidence="2 7" id="KW-0813">Transport</keyword>
<evidence type="ECO:0000256" key="7">
    <source>
        <dbReference type="RuleBase" id="RU363032"/>
    </source>
</evidence>
<feature type="transmembrane region" description="Helical" evidence="7">
    <location>
        <begin position="280"/>
        <end position="302"/>
    </location>
</feature>
<keyword evidence="4 7" id="KW-0812">Transmembrane</keyword>
<comment type="subcellular location">
    <subcellularLocation>
        <location evidence="1 7">Cell membrane</location>
        <topology evidence="1 7">Multi-pass membrane protein</topology>
    </subcellularLocation>
</comment>
<dbReference type="Pfam" id="PF12911">
    <property type="entry name" value="OppC_N"/>
    <property type="match status" value="1"/>
</dbReference>
<protein>
    <submittedName>
        <fullName evidence="10">ABC transporter permease</fullName>
    </submittedName>
</protein>
<comment type="similarity">
    <text evidence="7">Belongs to the binding-protein-dependent transport system permease family.</text>
</comment>
<organism evidence="10 11">
    <name type="scientific">Microbacterium rhizosphaerae</name>
    <dbReference type="NCBI Taxonomy" id="1678237"/>
    <lineage>
        <taxon>Bacteria</taxon>
        <taxon>Bacillati</taxon>
        <taxon>Actinomycetota</taxon>
        <taxon>Actinomycetes</taxon>
        <taxon>Micrococcales</taxon>
        <taxon>Microbacteriaceae</taxon>
        <taxon>Microbacterium</taxon>
    </lineage>
</organism>
<accession>A0ABZ0SIR2</accession>
<proteinExistence type="inferred from homology"/>
<dbReference type="Gene3D" id="1.10.3720.10">
    <property type="entry name" value="MetI-like"/>
    <property type="match status" value="1"/>
</dbReference>
<dbReference type="EMBL" id="CP139368">
    <property type="protein sequence ID" value="WPR88468.1"/>
    <property type="molecule type" value="Genomic_DNA"/>
</dbReference>
<keyword evidence="6 7" id="KW-0472">Membrane</keyword>
<feature type="transmembrane region" description="Helical" evidence="7">
    <location>
        <begin position="35"/>
        <end position="57"/>
    </location>
</feature>
<name>A0ABZ0SIR2_9MICO</name>
<dbReference type="InterPro" id="IPR000515">
    <property type="entry name" value="MetI-like"/>
</dbReference>
<dbReference type="RefSeq" id="WP_320941187.1">
    <property type="nucleotide sequence ID" value="NZ_BAABEU010000006.1"/>
</dbReference>
<dbReference type="PROSITE" id="PS50928">
    <property type="entry name" value="ABC_TM1"/>
    <property type="match status" value="1"/>
</dbReference>
<feature type="transmembrane region" description="Helical" evidence="7">
    <location>
        <begin position="171"/>
        <end position="192"/>
    </location>
</feature>
<evidence type="ECO:0000256" key="4">
    <source>
        <dbReference type="ARBA" id="ARBA00022692"/>
    </source>
</evidence>
<feature type="transmembrane region" description="Helical" evidence="7">
    <location>
        <begin position="113"/>
        <end position="137"/>
    </location>
</feature>
<evidence type="ECO:0000256" key="2">
    <source>
        <dbReference type="ARBA" id="ARBA00022448"/>
    </source>
</evidence>
<keyword evidence="5 7" id="KW-1133">Transmembrane helix</keyword>
<evidence type="ECO:0000256" key="5">
    <source>
        <dbReference type="ARBA" id="ARBA00022989"/>
    </source>
</evidence>
<dbReference type="CDD" id="cd06261">
    <property type="entry name" value="TM_PBP2"/>
    <property type="match status" value="1"/>
</dbReference>
<evidence type="ECO:0000259" key="9">
    <source>
        <dbReference type="PROSITE" id="PS50928"/>
    </source>
</evidence>
<dbReference type="InterPro" id="IPR050366">
    <property type="entry name" value="BP-dependent_transpt_permease"/>
</dbReference>
<sequence>MTDSLPSLVDEVVTEKPVSQGRLVLRRFLRQRAGLIALIVLVLVLILSVSSIGVGPIKGWWPYNYYTPSPKIVNGGAPTLQWWPFSLGQHPFGQDRIGRDYFAMVMRGIQNSFVAMILITTFAVVTGVVVGAIAGYYRGWVDAVLMRITDVFIVIPAIVIAAVVGNWAGAIGVWVLGIMLGFFSWMVIARLTRGEFLSLREREFVEAARVAGASDARIIFKHILPNATGVIIVSGSLLAASAILLEAAISLLGYGIRSPDVSLGLLIGANQSAFTVRPWLFWWPALFIVTLALSVNIFGDVLRQAFDPRSRRFSTRRVKDGPDQQPQDVGGGAATEATLGGI</sequence>
<feature type="transmembrane region" description="Helical" evidence="7">
    <location>
        <begin position="227"/>
        <end position="256"/>
    </location>
</feature>
<dbReference type="PANTHER" id="PTHR43386">
    <property type="entry name" value="OLIGOPEPTIDE TRANSPORT SYSTEM PERMEASE PROTEIN APPC"/>
    <property type="match status" value="1"/>
</dbReference>
<reference evidence="10 11" key="1">
    <citation type="submission" date="2023-11" db="EMBL/GenBank/DDBJ databases">
        <title>Genome sequence of Microbacterium rhizosphaerae KACC 19337.</title>
        <authorList>
            <person name="Choi H."/>
            <person name="Kim S."/>
            <person name="Kim Y."/>
            <person name="Kwon S.-W."/>
            <person name="Heo J."/>
        </authorList>
    </citation>
    <scope>NUCLEOTIDE SEQUENCE [LARGE SCALE GENOMIC DNA]</scope>
    <source>
        <strain evidence="10 11">KACC 19337</strain>
    </source>
</reference>
<feature type="region of interest" description="Disordered" evidence="8">
    <location>
        <begin position="313"/>
        <end position="342"/>
    </location>
</feature>
<evidence type="ECO:0000256" key="3">
    <source>
        <dbReference type="ARBA" id="ARBA00022475"/>
    </source>
</evidence>
<keyword evidence="11" id="KW-1185">Reference proteome</keyword>
<evidence type="ECO:0000256" key="6">
    <source>
        <dbReference type="ARBA" id="ARBA00023136"/>
    </source>
</evidence>
<feature type="transmembrane region" description="Helical" evidence="7">
    <location>
        <begin position="144"/>
        <end position="165"/>
    </location>
</feature>
<evidence type="ECO:0000313" key="10">
    <source>
        <dbReference type="EMBL" id="WPR88468.1"/>
    </source>
</evidence>
<gene>
    <name evidence="10" type="ORF">SM116_11845</name>
</gene>
<evidence type="ECO:0000256" key="1">
    <source>
        <dbReference type="ARBA" id="ARBA00004651"/>
    </source>
</evidence>
<feature type="domain" description="ABC transmembrane type-1" evidence="9">
    <location>
        <begin position="109"/>
        <end position="299"/>
    </location>
</feature>
<feature type="compositionally biased region" description="Low complexity" evidence="8">
    <location>
        <begin position="323"/>
        <end position="342"/>
    </location>
</feature>
<dbReference type="InterPro" id="IPR035906">
    <property type="entry name" value="MetI-like_sf"/>
</dbReference>
<dbReference type="InterPro" id="IPR025966">
    <property type="entry name" value="OppC_N"/>
</dbReference>
<dbReference type="Pfam" id="PF00528">
    <property type="entry name" value="BPD_transp_1"/>
    <property type="match status" value="1"/>
</dbReference>
<evidence type="ECO:0000256" key="8">
    <source>
        <dbReference type="SAM" id="MobiDB-lite"/>
    </source>
</evidence>
<dbReference type="SUPFAM" id="SSF161098">
    <property type="entry name" value="MetI-like"/>
    <property type="match status" value="1"/>
</dbReference>
<evidence type="ECO:0000313" key="11">
    <source>
        <dbReference type="Proteomes" id="UP001323798"/>
    </source>
</evidence>
<dbReference type="Proteomes" id="UP001323798">
    <property type="component" value="Chromosome"/>
</dbReference>
<dbReference type="PANTHER" id="PTHR43386:SF1">
    <property type="entry name" value="D,D-DIPEPTIDE TRANSPORT SYSTEM PERMEASE PROTEIN DDPC-RELATED"/>
    <property type="match status" value="1"/>
</dbReference>
<keyword evidence="3" id="KW-1003">Cell membrane</keyword>